<reference evidence="3" key="1">
    <citation type="journal article" date="2014" name="Proc. Natl. Acad. Sci. U.S.A.">
        <title>Extensive sampling of basidiomycete genomes demonstrates inadequacy of the white-rot/brown-rot paradigm for wood decay fungi.</title>
        <authorList>
            <person name="Riley R."/>
            <person name="Salamov A.A."/>
            <person name="Brown D.W."/>
            <person name="Nagy L.G."/>
            <person name="Floudas D."/>
            <person name="Held B.W."/>
            <person name="Levasseur A."/>
            <person name="Lombard V."/>
            <person name="Morin E."/>
            <person name="Otillar R."/>
            <person name="Lindquist E.A."/>
            <person name="Sun H."/>
            <person name="LaButti K.M."/>
            <person name="Schmutz J."/>
            <person name="Jabbour D."/>
            <person name="Luo H."/>
            <person name="Baker S.E."/>
            <person name="Pisabarro A.G."/>
            <person name="Walton J.D."/>
            <person name="Blanchette R.A."/>
            <person name="Henrissat B."/>
            <person name="Martin F."/>
            <person name="Cullen D."/>
            <person name="Hibbett D.S."/>
            <person name="Grigoriev I.V."/>
        </authorList>
    </citation>
    <scope>NUCLEOTIDE SEQUENCE [LARGE SCALE GENOMIC DNA]</scope>
    <source>
        <strain evidence="3">FD-172 SS1</strain>
    </source>
</reference>
<feature type="compositionally biased region" description="Low complexity" evidence="1">
    <location>
        <begin position="139"/>
        <end position="152"/>
    </location>
</feature>
<keyword evidence="3" id="KW-1185">Reference proteome</keyword>
<dbReference type="InParanoid" id="A0A067LRP5"/>
<accession>A0A067LRP5</accession>
<proteinExistence type="predicted"/>
<dbReference type="EMBL" id="KL198177">
    <property type="protein sequence ID" value="KDQ05873.1"/>
    <property type="molecule type" value="Genomic_DNA"/>
</dbReference>
<dbReference type="HOGENOM" id="CLU_877135_0_0_1"/>
<organism evidence="2 3">
    <name type="scientific">Botryobasidium botryosum (strain FD-172 SS1)</name>
    <dbReference type="NCBI Taxonomy" id="930990"/>
    <lineage>
        <taxon>Eukaryota</taxon>
        <taxon>Fungi</taxon>
        <taxon>Dikarya</taxon>
        <taxon>Basidiomycota</taxon>
        <taxon>Agaricomycotina</taxon>
        <taxon>Agaricomycetes</taxon>
        <taxon>Cantharellales</taxon>
        <taxon>Botryobasidiaceae</taxon>
        <taxon>Botryobasidium</taxon>
    </lineage>
</organism>
<gene>
    <name evidence="2" type="ORF">BOTBODRAFT_288205</name>
</gene>
<name>A0A067LRP5_BOTB1</name>
<protein>
    <submittedName>
        <fullName evidence="2">Uncharacterized protein</fullName>
    </submittedName>
</protein>
<sequence length="317" mass="33947">MAREQREGEPRLYSALPDAETHTDTGTVWPQRREAIPPPQPPSAVSGTQIAPLPQEPPVFHSAHNCALPAHPHVPMAGSHYSSAAIRASDLAAIDSLTHTQLYMEPPPSSPGNDQVWPTGPLGEIQHAQMSPSSTTTIPSRDPSPFSSSDSSMAAGQRAFSPPQAEPGAHHPTSIPSNSQSSTPAVIFLGADLPAHQDCFTQVLAHLPSEPTVQDILDAIKAHQGTELAHSLYLATRDGNLLGVSRVPVDIKSNYRSWRFGYNYIGTLMPIVPYHNPAPEALAGEARSNILELLGQPPTTRLFVLYLSTALKASMNA</sequence>
<feature type="region of interest" description="Disordered" evidence="1">
    <location>
        <begin position="102"/>
        <end position="181"/>
    </location>
</feature>
<evidence type="ECO:0000256" key="1">
    <source>
        <dbReference type="SAM" id="MobiDB-lite"/>
    </source>
</evidence>
<dbReference type="AlphaFoldDB" id="A0A067LRP5"/>
<feature type="compositionally biased region" description="Basic and acidic residues" evidence="1">
    <location>
        <begin position="1"/>
        <end position="10"/>
    </location>
</feature>
<feature type="compositionally biased region" description="Polar residues" evidence="1">
    <location>
        <begin position="128"/>
        <end position="138"/>
    </location>
</feature>
<feature type="region of interest" description="Disordered" evidence="1">
    <location>
        <begin position="1"/>
        <end position="47"/>
    </location>
</feature>
<dbReference type="Proteomes" id="UP000027195">
    <property type="component" value="Unassembled WGS sequence"/>
</dbReference>
<evidence type="ECO:0000313" key="3">
    <source>
        <dbReference type="Proteomes" id="UP000027195"/>
    </source>
</evidence>
<evidence type="ECO:0000313" key="2">
    <source>
        <dbReference type="EMBL" id="KDQ05873.1"/>
    </source>
</evidence>